<keyword evidence="3" id="KW-1185">Reference proteome</keyword>
<dbReference type="RefSeq" id="WP_343961249.1">
    <property type="nucleotide sequence ID" value="NZ_BAAAKZ010000010.1"/>
</dbReference>
<accession>A0ABW3TRR3</accession>
<organism evidence="2 3">
    <name type="scientific">Leucobacter albus</name>
    <dbReference type="NCBI Taxonomy" id="272210"/>
    <lineage>
        <taxon>Bacteria</taxon>
        <taxon>Bacillati</taxon>
        <taxon>Actinomycetota</taxon>
        <taxon>Actinomycetes</taxon>
        <taxon>Micrococcales</taxon>
        <taxon>Microbacteriaceae</taxon>
        <taxon>Leucobacter</taxon>
    </lineage>
</organism>
<name>A0ABW3TRR3_9MICO</name>
<proteinExistence type="predicted"/>
<feature type="transmembrane region" description="Helical" evidence="1">
    <location>
        <begin position="12"/>
        <end position="37"/>
    </location>
</feature>
<evidence type="ECO:0000313" key="2">
    <source>
        <dbReference type="EMBL" id="MFD1202188.1"/>
    </source>
</evidence>
<dbReference type="Proteomes" id="UP001597181">
    <property type="component" value="Unassembled WGS sequence"/>
</dbReference>
<comment type="caution">
    <text evidence="2">The sequence shown here is derived from an EMBL/GenBank/DDBJ whole genome shotgun (WGS) entry which is preliminary data.</text>
</comment>
<evidence type="ECO:0000313" key="3">
    <source>
        <dbReference type="Proteomes" id="UP001597181"/>
    </source>
</evidence>
<keyword evidence="1" id="KW-0812">Transmembrane</keyword>
<feature type="transmembrane region" description="Helical" evidence="1">
    <location>
        <begin position="49"/>
        <end position="71"/>
    </location>
</feature>
<sequence>MNARNHQTRRSFGAPGLWLALFGAIAAGLPAALQLIYLGSTNRYGVLAAFGWGFFFILGPCLVFGAFVLWWERREASPEV</sequence>
<keyword evidence="1" id="KW-1133">Transmembrane helix</keyword>
<keyword evidence="1" id="KW-0472">Membrane</keyword>
<reference evidence="3" key="1">
    <citation type="journal article" date="2019" name="Int. J. Syst. Evol. Microbiol.">
        <title>The Global Catalogue of Microorganisms (GCM) 10K type strain sequencing project: providing services to taxonomists for standard genome sequencing and annotation.</title>
        <authorList>
            <consortium name="The Broad Institute Genomics Platform"/>
            <consortium name="The Broad Institute Genome Sequencing Center for Infectious Disease"/>
            <person name="Wu L."/>
            <person name="Ma J."/>
        </authorList>
    </citation>
    <scope>NUCLEOTIDE SEQUENCE [LARGE SCALE GENOMIC DNA]</scope>
    <source>
        <strain evidence="3">CCUG 50213</strain>
    </source>
</reference>
<protein>
    <submittedName>
        <fullName evidence="2">Uncharacterized protein</fullName>
    </submittedName>
</protein>
<evidence type="ECO:0000256" key="1">
    <source>
        <dbReference type="SAM" id="Phobius"/>
    </source>
</evidence>
<dbReference type="EMBL" id="JBHTLY010000004">
    <property type="protein sequence ID" value="MFD1202188.1"/>
    <property type="molecule type" value="Genomic_DNA"/>
</dbReference>
<gene>
    <name evidence="2" type="ORF">ACFQ3U_09835</name>
</gene>